<accession>A0ABW0ED49</accession>
<name>A0ABW0ED49_9BACT</name>
<reference evidence="2" key="1">
    <citation type="journal article" date="2019" name="Int. J. Syst. Evol. Microbiol.">
        <title>The Global Catalogue of Microorganisms (GCM) 10K type strain sequencing project: providing services to taxonomists for standard genome sequencing and annotation.</title>
        <authorList>
            <consortium name="The Broad Institute Genomics Platform"/>
            <consortium name="The Broad Institute Genome Sequencing Center for Infectious Disease"/>
            <person name="Wu L."/>
            <person name="Ma J."/>
        </authorList>
    </citation>
    <scope>NUCLEOTIDE SEQUENCE [LARGE SCALE GENOMIC DNA]</scope>
    <source>
        <strain evidence="2">KACC 12602</strain>
    </source>
</reference>
<gene>
    <name evidence="1" type="ORF">ACFPIB_10245</name>
</gene>
<dbReference type="Pfam" id="PF05534">
    <property type="entry name" value="HicB"/>
    <property type="match status" value="1"/>
</dbReference>
<dbReference type="InterPro" id="IPR013321">
    <property type="entry name" value="Arc_rbn_hlx_hlx"/>
</dbReference>
<comment type="caution">
    <text evidence="1">The sequence shown here is derived from an EMBL/GenBank/DDBJ whole genome shotgun (WGS) entry which is preliminary data.</text>
</comment>
<dbReference type="InterPro" id="IPR035069">
    <property type="entry name" value="TTHA1013/TTHA0281-like"/>
</dbReference>
<keyword evidence="2" id="KW-1185">Reference proteome</keyword>
<organism evidence="1 2">
    <name type="scientific">Adhaeribacter terreus</name>
    <dbReference type="NCBI Taxonomy" id="529703"/>
    <lineage>
        <taxon>Bacteria</taxon>
        <taxon>Pseudomonadati</taxon>
        <taxon>Bacteroidota</taxon>
        <taxon>Cytophagia</taxon>
        <taxon>Cytophagales</taxon>
        <taxon>Hymenobacteraceae</taxon>
        <taxon>Adhaeribacter</taxon>
    </lineage>
</organism>
<dbReference type="InterPro" id="IPR008651">
    <property type="entry name" value="Uncharacterised_HicB"/>
</dbReference>
<dbReference type="SUPFAM" id="SSF143100">
    <property type="entry name" value="TTHA1013/TTHA0281-like"/>
    <property type="match status" value="1"/>
</dbReference>
<protein>
    <submittedName>
        <fullName evidence="1">Type II toxin-antitoxin system HicB family antitoxin</fullName>
    </submittedName>
</protein>
<evidence type="ECO:0000313" key="1">
    <source>
        <dbReference type="EMBL" id="MFC5270990.1"/>
    </source>
</evidence>
<proteinExistence type="predicted"/>
<dbReference type="RefSeq" id="WP_378017357.1">
    <property type="nucleotide sequence ID" value="NZ_JBHSKT010000005.1"/>
</dbReference>
<dbReference type="Proteomes" id="UP001596161">
    <property type="component" value="Unassembled WGS sequence"/>
</dbReference>
<dbReference type="Gene3D" id="1.10.1220.10">
    <property type="entry name" value="Met repressor-like"/>
    <property type="match status" value="1"/>
</dbReference>
<dbReference type="EMBL" id="JBHSKT010000005">
    <property type="protein sequence ID" value="MFC5270990.1"/>
    <property type="molecule type" value="Genomic_DNA"/>
</dbReference>
<dbReference type="SUPFAM" id="SSF47598">
    <property type="entry name" value="Ribbon-helix-helix"/>
    <property type="match status" value="1"/>
</dbReference>
<evidence type="ECO:0000313" key="2">
    <source>
        <dbReference type="Proteomes" id="UP001596161"/>
    </source>
</evidence>
<sequence length="112" mass="12506">MSNILNYNGYIGSVEYSAEDRIFFGKVELVTDVVTFEGTTPDELENSFREAVDGYLELCKEVGKEPQKAFKGTFNVRINPELHKKAALVAIQKHTTLNQVVAEAISKFVAAY</sequence>
<dbReference type="InterPro" id="IPR010985">
    <property type="entry name" value="Ribbon_hlx_hlx"/>
</dbReference>